<dbReference type="PANTHER" id="PTHR33317:SF4">
    <property type="entry name" value="POLYNUCLEOTIDYL TRANSFERASE, RIBONUCLEASE H-LIKE SUPERFAMILY PROTEIN"/>
    <property type="match status" value="1"/>
</dbReference>
<dbReference type="InterPro" id="IPR037027">
    <property type="entry name" value="YqgF/RNaseH-like_dom_sf"/>
</dbReference>
<dbReference type="EMBL" id="JACYTR010000010">
    <property type="protein sequence ID" value="MBD8525575.1"/>
    <property type="molecule type" value="Genomic_DNA"/>
</dbReference>
<dbReference type="NCBIfam" id="TIGR00250">
    <property type="entry name" value="RNAse_H_YqgF"/>
    <property type="match status" value="1"/>
</dbReference>
<comment type="subcellular location">
    <subcellularLocation>
        <location evidence="5">Cytoplasm</location>
    </subcellularLocation>
</comment>
<proteinExistence type="inferred from homology"/>
<dbReference type="InterPro" id="IPR005227">
    <property type="entry name" value="YqgF"/>
</dbReference>
<dbReference type="HAMAP" id="MF_00651">
    <property type="entry name" value="Nuclease_YqgF"/>
    <property type="match status" value="1"/>
</dbReference>
<comment type="function">
    <text evidence="5">Could be a nuclease involved in processing of the 5'-end of pre-16S rRNA.</text>
</comment>
<keyword evidence="4 5" id="KW-0378">Hydrolase</keyword>
<feature type="domain" description="YqgF/RNase H-like" evidence="7">
    <location>
        <begin position="9"/>
        <end position="108"/>
    </location>
</feature>
<dbReference type="PANTHER" id="PTHR33317">
    <property type="entry name" value="POLYNUCLEOTIDYL TRANSFERASE, RIBONUCLEASE H-LIKE SUPERFAMILY PROTEIN"/>
    <property type="match status" value="1"/>
</dbReference>
<dbReference type="Gene3D" id="3.30.420.140">
    <property type="entry name" value="YqgF/RNase H-like domain"/>
    <property type="match status" value="1"/>
</dbReference>
<dbReference type="EC" id="3.1.-.-" evidence="5"/>
<evidence type="ECO:0000313" key="9">
    <source>
        <dbReference type="Proteomes" id="UP000613768"/>
    </source>
</evidence>
<dbReference type="Proteomes" id="UP000613768">
    <property type="component" value="Unassembled WGS sequence"/>
</dbReference>
<dbReference type="SUPFAM" id="SSF53098">
    <property type="entry name" value="Ribonuclease H-like"/>
    <property type="match status" value="1"/>
</dbReference>
<evidence type="ECO:0000256" key="1">
    <source>
        <dbReference type="ARBA" id="ARBA00022490"/>
    </source>
</evidence>
<dbReference type="InterPro" id="IPR006641">
    <property type="entry name" value="YqgF/RNaseH-like_dom"/>
</dbReference>
<keyword evidence="9" id="KW-1185">Reference proteome</keyword>
<dbReference type="GO" id="GO:0000967">
    <property type="term" value="P:rRNA 5'-end processing"/>
    <property type="evidence" value="ECO:0007669"/>
    <property type="project" value="UniProtKB-UniRule"/>
</dbReference>
<evidence type="ECO:0000259" key="7">
    <source>
        <dbReference type="SMART" id="SM00732"/>
    </source>
</evidence>
<comment type="caution">
    <text evidence="8">The sequence shown here is derived from an EMBL/GenBank/DDBJ whole genome shotgun (WGS) entry which is preliminary data.</text>
</comment>
<protein>
    <recommendedName>
        <fullName evidence="5">Putative pre-16S rRNA nuclease</fullName>
        <ecNumber evidence="5">3.1.-.-</ecNumber>
    </recommendedName>
</protein>
<feature type="region of interest" description="Disordered" evidence="6">
    <location>
        <begin position="143"/>
        <end position="166"/>
    </location>
</feature>
<comment type="similarity">
    <text evidence="5">Belongs to the YqgF HJR family.</text>
</comment>
<name>A0AAW3ZJF1_9GAMM</name>
<evidence type="ECO:0000256" key="2">
    <source>
        <dbReference type="ARBA" id="ARBA00022517"/>
    </source>
</evidence>
<keyword evidence="3 5" id="KW-0540">Nuclease</keyword>
<dbReference type="GO" id="GO:0016788">
    <property type="term" value="F:hydrolase activity, acting on ester bonds"/>
    <property type="evidence" value="ECO:0007669"/>
    <property type="project" value="UniProtKB-UniRule"/>
</dbReference>
<evidence type="ECO:0000256" key="3">
    <source>
        <dbReference type="ARBA" id="ARBA00022722"/>
    </source>
</evidence>
<keyword evidence="2 5" id="KW-0690">Ribosome biogenesis</keyword>
<evidence type="ECO:0000313" key="8">
    <source>
        <dbReference type="EMBL" id="MBD8525575.1"/>
    </source>
</evidence>
<dbReference type="GO" id="GO:0005829">
    <property type="term" value="C:cytosol"/>
    <property type="evidence" value="ECO:0007669"/>
    <property type="project" value="TreeGrafter"/>
</dbReference>
<evidence type="ECO:0000256" key="6">
    <source>
        <dbReference type="SAM" id="MobiDB-lite"/>
    </source>
</evidence>
<dbReference type="RefSeq" id="WP_192028921.1">
    <property type="nucleotide sequence ID" value="NZ_JACYTR010000010.1"/>
</dbReference>
<dbReference type="GO" id="GO:0004518">
    <property type="term" value="F:nuclease activity"/>
    <property type="evidence" value="ECO:0007669"/>
    <property type="project" value="UniProtKB-KW"/>
</dbReference>
<evidence type="ECO:0000256" key="4">
    <source>
        <dbReference type="ARBA" id="ARBA00022801"/>
    </source>
</evidence>
<reference evidence="8 9" key="1">
    <citation type="submission" date="2020-09" db="EMBL/GenBank/DDBJ databases">
        <title>Pseudoxanthomonas sp. CAU 1598 isolated from sand of Yaerae Beach.</title>
        <authorList>
            <person name="Kim W."/>
        </authorList>
    </citation>
    <scope>NUCLEOTIDE SEQUENCE [LARGE SCALE GENOMIC DNA]</scope>
    <source>
        <strain evidence="8 9">CAU 1598</strain>
    </source>
</reference>
<dbReference type="CDD" id="cd16964">
    <property type="entry name" value="YqgF"/>
    <property type="match status" value="1"/>
</dbReference>
<keyword evidence="1 5" id="KW-0963">Cytoplasm</keyword>
<dbReference type="AlphaFoldDB" id="A0AAW3ZJF1"/>
<evidence type="ECO:0000256" key="5">
    <source>
        <dbReference type="HAMAP-Rule" id="MF_00651"/>
    </source>
</evidence>
<sequence>MNEASGASVCALGFDVGERWVGIAIGNSISQQARPLKVLNREQQNFWSDLERLIREWRPDRLVVGDPLTLAGEIQAATRIARRFARQLQGRTGIPTAMTDERASSREAVRVFAEQRRQGQARRRDAELQDAYAASIILQRWLDAGMPDSPPPDVAHEHLDSPPTDA</sequence>
<dbReference type="SMART" id="SM00732">
    <property type="entry name" value="YqgFc"/>
    <property type="match status" value="1"/>
</dbReference>
<accession>A0AAW3ZJF1</accession>
<gene>
    <name evidence="8" type="primary">ruvX</name>
    <name evidence="8" type="ORF">IFO71_07460</name>
</gene>
<organism evidence="8 9">
    <name type="scientific">Pseudomarimonas arenosa</name>
    <dbReference type="NCBI Taxonomy" id="2774145"/>
    <lineage>
        <taxon>Bacteria</taxon>
        <taxon>Pseudomonadati</taxon>
        <taxon>Pseudomonadota</taxon>
        <taxon>Gammaproteobacteria</taxon>
        <taxon>Lysobacterales</taxon>
        <taxon>Lysobacteraceae</taxon>
        <taxon>Pseudomarimonas</taxon>
    </lineage>
</organism>
<dbReference type="InterPro" id="IPR012337">
    <property type="entry name" value="RNaseH-like_sf"/>
</dbReference>
<dbReference type="Pfam" id="PF03652">
    <property type="entry name" value="RuvX"/>
    <property type="match status" value="1"/>
</dbReference>